<protein>
    <recommendedName>
        <fullName evidence="6">O-antigen ligase-related domain-containing protein</fullName>
    </recommendedName>
</protein>
<evidence type="ECO:0000313" key="7">
    <source>
        <dbReference type="EMBL" id="VUX40160.1"/>
    </source>
</evidence>
<feature type="transmembrane region" description="Helical" evidence="5">
    <location>
        <begin position="225"/>
        <end position="241"/>
    </location>
</feature>
<name>A0A564W673_9FIRM</name>
<evidence type="ECO:0000313" key="8">
    <source>
        <dbReference type="Proteomes" id="UP000408482"/>
    </source>
</evidence>
<gene>
    <name evidence="7" type="ORF">RSSSTS7063_00761</name>
</gene>
<feature type="domain" description="O-antigen ligase-related" evidence="6">
    <location>
        <begin position="214"/>
        <end position="310"/>
    </location>
</feature>
<proteinExistence type="predicted"/>
<accession>A0A564W673</accession>
<evidence type="ECO:0000256" key="3">
    <source>
        <dbReference type="ARBA" id="ARBA00022989"/>
    </source>
</evidence>
<reference evidence="7 8" key="1">
    <citation type="submission" date="2019-07" db="EMBL/GenBank/DDBJ databases">
        <authorList>
            <person name="Hibberd C M."/>
            <person name="Gehrig L. J."/>
            <person name="Chang H.-W."/>
            <person name="Venkatesh S."/>
        </authorList>
    </citation>
    <scope>NUCLEOTIDE SEQUENCE [LARGE SCALE GENOMIC DNA]</scope>
    <source>
        <strain evidence="7">Blautia_luti_SSTS_Bg7063</strain>
    </source>
</reference>
<dbReference type="AlphaFoldDB" id="A0A564W673"/>
<evidence type="ECO:0000256" key="1">
    <source>
        <dbReference type="ARBA" id="ARBA00004141"/>
    </source>
</evidence>
<sequence>MKIKYSSITKFLICILVLMHLCFFLIPLSGTAMFSTSYIPKIRMFLFLAMVIMAMIFSIVYTCPSANGVIKFEVALLGICWVRAIMGASQLGTAWDDTLAMIWPYLYLIIAIPLINLFSAGEWKAQKVAKFLVIVTSIDTLAKAFMSFYESKTGIMLWPNLVNGEMGYRNGLYRINPSALSILVIPLSFWLISKAKSKREKLTYVITILIDIFYAYIIWQARSALLYKTIIIIMLIFLHQTNDKKKVVIAFIMMIGAVVLINTPVFNTFVDSFSKSNETYGNSTIARVNAYAYFGAMYLKSPFWGVGCLATSERYAPGVAGGMLEDTGFFYGVVQLGVPIILFYFAVFFRGIYISIKLRKMNIADSLLCLSMTLLFVMFGVNMDPFYAFALALPFYVTFVEYVRWDNVKEDGYEETYL</sequence>
<dbReference type="Pfam" id="PF04932">
    <property type="entry name" value="Wzy_C"/>
    <property type="match status" value="1"/>
</dbReference>
<dbReference type="Proteomes" id="UP000408482">
    <property type="component" value="Unassembled WGS sequence"/>
</dbReference>
<feature type="transmembrane region" description="Helical" evidence="5">
    <location>
        <begin position="329"/>
        <end position="349"/>
    </location>
</feature>
<dbReference type="InterPro" id="IPR007016">
    <property type="entry name" value="O-antigen_ligase-rel_domated"/>
</dbReference>
<feature type="transmembrane region" description="Helical" evidence="5">
    <location>
        <begin position="12"/>
        <end position="30"/>
    </location>
</feature>
<evidence type="ECO:0000256" key="4">
    <source>
        <dbReference type="ARBA" id="ARBA00023136"/>
    </source>
</evidence>
<keyword evidence="3 5" id="KW-1133">Transmembrane helix</keyword>
<keyword evidence="2 5" id="KW-0812">Transmembrane</keyword>
<comment type="subcellular location">
    <subcellularLocation>
        <location evidence="1">Membrane</location>
        <topology evidence="1">Multi-pass membrane protein</topology>
    </subcellularLocation>
</comment>
<feature type="transmembrane region" description="Helical" evidence="5">
    <location>
        <begin position="101"/>
        <end position="119"/>
    </location>
</feature>
<feature type="transmembrane region" description="Helical" evidence="5">
    <location>
        <begin position="386"/>
        <end position="403"/>
    </location>
</feature>
<feature type="transmembrane region" description="Helical" evidence="5">
    <location>
        <begin position="74"/>
        <end position="95"/>
    </location>
</feature>
<feature type="transmembrane region" description="Helical" evidence="5">
    <location>
        <begin position="361"/>
        <end position="380"/>
    </location>
</feature>
<keyword evidence="8" id="KW-1185">Reference proteome</keyword>
<feature type="transmembrane region" description="Helical" evidence="5">
    <location>
        <begin position="202"/>
        <end position="219"/>
    </location>
</feature>
<evidence type="ECO:0000256" key="2">
    <source>
        <dbReference type="ARBA" id="ARBA00022692"/>
    </source>
</evidence>
<feature type="transmembrane region" description="Helical" evidence="5">
    <location>
        <begin position="248"/>
        <end position="270"/>
    </location>
</feature>
<feature type="transmembrane region" description="Helical" evidence="5">
    <location>
        <begin position="171"/>
        <end position="190"/>
    </location>
</feature>
<dbReference type="EMBL" id="CABHNW010000139">
    <property type="protein sequence ID" value="VUX40160.1"/>
    <property type="molecule type" value="Genomic_DNA"/>
</dbReference>
<keyword evidence="4 5" id="KW-0472">Membrane</keyword>
<organism evidence="7 8">
    <name type="scientific">Blautia luti</name>
    <dbReference type="NCBI Taxonomy" id="89014"/>
    <lineage>
        <taxon>Bacteria</taxon>
        <taxon>Bacillati</taxon>
        <taxon>Bacillota</taxon>
        <taxon>Clostridia</taxon>
        <taxon>Lachnospirales</taxon>
        <taxon>Lachnospiraceae</taxon>
        <taxon>Blautia</taxon>
    </lineage>
</organism>
<dbReference type="RefSeq" id="WP_144094677.1">
    <property type="nucleotide sequence ID" value="NZ_CABHMX010000004.1"/>
</dbReference>
<evidence type="ECO:0000259" key="6">
    <source>
        <dbReference type="Pfam" id="PF04932"/>
    </source>
</evidence>
<evidence type="ECO:0000256" key="5">
    <source>
        <dbReference type="SAM" id="Phobius"/>
    </source>
</evidence>
<feature type="transmembrane region" description="Helical" evidence="5">
    <location>
        <begin position="42"/>
        <end position="62"/>
    </location>
</feature>
<dbReference type="GO" id="GO:0016020">
    <property type="term" value="C:membrane"/>
    <property type="evidence" value="ECO:0007669"/>
    <property type="project" value="UniProtKB-SubCell"/>
</dbReference>